<proteinExistence type="predicted"/>
<dbReference type="SUPFAM" id="SSF55874">
    <property type="entry name" value="ATPase domain of HSP90 chaperone/DNA topoisomerase II/histidine kinase"/>
    <property type="match status" value="1"/>
</dbReference>
<reference evidence="3" key="3">
    <citation type="submission" date="2016-08" db="EMBL/GenBank/DDBJ databases">
        <title>Sequencing, Assembly and Comparative Genomics of S. aureofaciens ATCC 10762.</title>
        <authorList>
            <person name="Gradnigo J.S."/>
            <person name="Johnson N."/>
            <person name="Somerville G.A."/>
        </authorList>
    </citation>
    <scope>NUCLEOTIDE SEQUENCE [LARGE SCALE GENOMIC DNA]</scope>
    <source>
        <strain evidence="3">ATCC 10762</strain>
    </source>
</reference>
<protein>
    <submittedName>
        <fullName evidence="3">Uncharacterized protein</fullName>
    </submittedName>
</protein>
<reference evidence="4" key="4">
    <citation type="submission" date="2016-08" db="EMBL/GenBank/DDBJ databases">
        <title>Sequencing, assembly and comparative genomics of S. aureofaciens ATCC 10762.</title>
        <authorList>
            <person name="Gradnigo J.S."/>
            <person name="Johnson N."/>
            <person name="Somerville G.A."/>
        </authorList>
    </citation>
    <scope>NUCLEOTIDE SEQUENCE [LARGE SCALE GENOMIC DNA]</scope>
    <source>
        <strain evidence="4">ATCC 10762 / DSM 40127 / CCM 3239 / JCM 4008 / LMG 5968 / NBRC 12843 / NCIMB 8234 / A-377</strain>
    </source>
</reference>
<dbReference type="OrthoDB" id="4223870at2"/>
<organism evidence="3 4">
    <name type="scientific">Kitasatospora aureofaciens</name>
    <name type="common">Streptomyces aureofaciens</name>
    <dbReference type="NCBI Taxonomy" id="1894"/>
    <lineage>
        <taxon>Bacteria</taxon>
        <taxon>Bacillati</taxon>
        <taxon>Actinomycetota</taxon>
        <taxon>Actinomycetes</taxon>
        <taxon>Kitasatosporales</taxon>
        <taxon>Streptomycetaceae</taxon>
        <taxon>Kitasatospora</taxon>
    </lineage>
</organism>
<comment type="caution">
    <text evidence="3">The sequence shown here is derived from an EMBL/GenBank/DDBJ whole genome shotgun (WGS) entry which is preliminary data.</text>
</comment>
<dbReference type="Gene3D" id="3.30.565.10">
    <property type="entry name" value="Histidine kinase-like ATPase, C-terminal domain"/>
    <property type="match status" value="1"/>
</dbReference>
<dbReference type="InterPro" id="IPR036890">
    <property type="entry name" value="HATPase_C_sf"/>
</dbReference>
<feature type="region of interest" description="Disordered" evidence="1">
    <location>
        <begin position="27"/>
        <end position="46"/>
    </location>
</feature>
<evidence type="ECO:0000313" key="3">
    <source>
        <dbReference type="EMBL" id="OEV38480.1"/>
    </source>
</evidence>
<dbReference type="KEGG" id="kau:B6264_27510"/>
<accession>A0A1E7NCQ2</accession>
<reference evidence="2" key="5">
    <citation type="submission" date="2020-09" db="EMBL/GenBank/DDBJ databases">
        <authorList>
            <person name="Sun Q."/>
            <person name="Ohkuma M."/>
        </authorList>
    </citation>
    <scope>NUCLEOTIDE SEQUENCE</scope>
    <source>
        <strain evidence="2">JCM 4434</strain>
    </source>
</reference>
<evidence type="ECO:0000256" key="1">
    <source>
        <dbReference type="SAM" id="MobiDB-lite"/>
    </source>
</evidence>
<dbReference type="EMBL" id="BMUB01000009">
    <property type="protein sequence ID" value="GGU84739.1"/>
    <property type="molecule type" value="Genomic_DNA"/>
</dbReference>
<dbReference type="AlphaFoldDB" id="A0A1E7NCQ2"/>
<dbReference type="Proteomes" id="UP000037395">
    <property type="component" value="Unassembled WGS sequence"/>
</dbReference>
<gene>
    <name evidence="2" type="ORF">GCM10010502_40900</name>
    <name evidence="3" type="ORF">HS99_0021535</name>
</gene>
<sequence length="232" mass="23994">MARGKLWGYVASGARALGAFGGAGGAGGAERKGAAGTPGGLGPYPPVAMAGPRTLSRTELDQLRWTGRQAGCEPQARHVQVAEVVRRVLRGGGRAAAVTVRLAPGLPVVAGDARRMEAAVAGLVDHAIRRSPLGGRVLVRADIRRTGPTAPRTGVGRGTTAHRRERVEIRISDRGTYEPPEAREWLLTGVRPSEPVGPALHSLVLAAGGRLVVEPTPGGGLTVVLLLTVAYD</sequence>
<accession>A0A8H9LS37</accession>
<dbReference type="GeneID" id="97487132"/>
<reference evidence="3 4" key="2">
    <citation type="submission" date="2014-07" db="EMBL/GenBank/DDBJ databases">
        <authorList>
            <person name="Zhang J.E."/>
            <person name="Yang H."/>
            <person name="Guo J."/>
            <person name="Deng Z."/>
            <person name="Luo H."/>
            <person name="Luo M."/>
            <person name="Zhao B."/>
        </authorList>
    </citation>
    <scope>NUCLEOTIDE SEQUENCE [LARGE SCALE GENOMIC DNA]</scope>
    <source>
        <strain evidence="3">ATCC 10762</strain>
        <strain evidence="4">ATCC 10762 / DSM 40127 / CCM 3239 / JCM 4008 / LMG 5968 / NBRC 12843 / NCIMB 8234 / A-377</strain>
    </source>
</reference>
<evidence type="ECO:0000313" key="2">
    <source>
        <dbReference type="EMBL" id="GGU84739.1"/>
    </source>
</evidence>
<evidence type="ECO:0000313" key="4">
    <source>
        <dbReference type="Proteomes" id="UP000037395"/>
    </source>
</evidence>
<name>A0A1E7NCQ2_KITAU</name>
<reference evidence="2" key="1">
    <citation type="journal article" date="2014" name="Int. J. Syst. Evol. Microbiol.">
        <title>Complete genome sequence of Corynebacterium casei LMG S-19264T (=DSM 44701T), isolated from a smear-ripened cheese.</title>
        <authorList>
            <consortium name="US DOE Joint Genome Institute (JGI-PGF)"/>
            <person name="Walter F."/>
            <person name="Albersmeier A."/>
            <person name="Kalinowski J."/>
            <person name="Ruckert C."/>
        </authorList>
    </citation>
    <scope>NUCLEOTIDE SEQUENCE</scope>
    <source>
        <strain evidence="2">JCM 4434</strain>
    </source>
</reference>
<keyword evidence="4" id="KW-1185">Reference proteome</keyword>
<dbReference type="RefSeq" id="WP_030554959.1">
    <property type="nucleotide sequence ID" value="NZ_BMUB01000009.1"/>
</dbReference>
<dbReference type="Proteomes" id="UP000610124">
    <property type="component" value="Unassembled WGS sequence"/>
</dbReference>
<dbReference type="EMBL" id="JPRF03000014">
    <property type="protein sequence ID" value="OEV38480.1"/>
    <property type="molecule type" value="Genomic_DNA"/>
</dbReference>